<protein>
    <submittedName>
        <fullName evidence="2">GNAT family N-acetyltransferase</fullName>
    </submittedName>
</protein>
<dbReference type="InterPro" id="IPR016181">
    <property type="entry name" value="Acyl_CoA_acyltransferase"/>
</dbReference>
<dbReference type="Pfam" id="PF13302">
    <property type="entry name" value="Acetyltransf_3"/>
    <property type="match status" value="1"/>
</dbReference>
<dbReference type="EMBL" id="DYVE01000066">
    <property type="protein sequence ID" value="HJG27492.1"/>
    <property type="molecule type" value="Genomic_DNA"/>
</dbReference>
<feature type="domain" description="N-acetyltransferase" evidence="1">
    <location>
        <begin position="13"/>
        <end position="176"/>
    </location>
</feature>
<evidence type="ECO:0000259" key="1">
    <source>
        <dbReference type="PROSITE" id="PS51186"/>
    </source>
</evidence>
<evidence type="ECO:0000313" key="2">
    <source>
        <dbReference type="EMBL" id="HJG27492.1"/>
    </source>
</evidence>
<name>A0A921LN53_9FIRM</name>
<dbReference type="GO" id="GO:0016747">
    <property type="term" value="F:acyltransferase activity, transferring groups other than amino-acyl groups"/>
    <property type="evidence" value="ECO:0007669"/>
    <property type="project" value="InterPro"/>
</dbReference>
<dbReference type="PANTHER" id="PTHR43415:SF3">
    <property type="entry name" value="GNAT-FAMILY ACETYLTRANSFERASE"/>
    <property type="match status" value="1"/>
</dbReference>
<dbReference type="Proteomes" id="UP000782880">
    <property type="component" value="Unassembled WGS sequence"/>
</dbReference>
<accession>A0A921LN53</accession>
<comment type="caution">
    <text evidence="2">The sequence shown here is derived from an EMBL/GenBank/DDBJ whole genome shotgun (WGS) entry which is preliminary data.</text>
</comment>
<proteinExistence type="predicted"/>
<gene>
    <name evidence="2" type="ORF">K8V20_02435</name>
</gene>
<organism evidence="2 3">
    <name type="scientific">Subdoligranulum variabile</name>
    <dbReference type="NCBI Taxonomy" id="214851"/>
    <lineage>
        <taxon>Bacteria</taxon>
        <taxon>Bacillati</taxon>
        <taxon>Bacillota</taxon>
        <taxon>Clostridia</taxon>
        <taxon>Eubacteriales</taxon>
        <taxon>Oscillospiraceae</taxon>
        <taxon>Subdoligranulum</taxon>
    </lineage>
</organism>
<dbReference type="PROSITE" id="PS51186">
    <property type="entry name" value="GNAT"/>
    <property type="match status" value="1"/>
</dbReference>
<reference evidence="2" key="2">
    <citation type="submission" date="2021-09" db="EMBL/GenBank/DDBJ databases">
        <authorList>
            <person name="Gilroy R."/>
        </authorList>
    </citation>
    <scope>NUCLEOTIDE SEQUENCE</scope>
    <source>
        <strain evidence="2">ChiBcec21-2208</strain>
    </source>
</reference>
<sequence length="176" mass="20166">MMQQLPRIEGERVVLRPITDADTDHIVVWRNTPAIMQNFIFREKFTVEMHRNWLATKVASGQVVQYIIEEKATGRPVGSVYFRDVDHNNHSAEYGIFIGEADARGKGFGTETARLFTDFGYQVLGLHRISLRLLAENEPARRSYEKAGFVLEGTFRDMVLLDGKYRDIVFMAKLAP</sequence>
<dbReference type="AlphaFoldDB" id="A0A921LN53"/>
<dbReference type="InterPro" id="IPR000182">
    <property type="entry name" value="GNAT_dom"/>
</dbReference>
<reference evidence="2" key="1">
    <citation type="journal article" date="2021" name="PeerJ">
        <title>Extensive microbial diversity within the chicken gut microbiome revealed by metagenomics and culture.</title>
        <authorList>
            <person name="Gilroy R."/>
            <person name="Ravi A."/>
            <person name="Getino M."/>
            <person name="Pursley I."/>
            <person name="Horton D.L."/>
            <person name="Alikhan N.F."/>
            <person name="Baker D."/>
            <person name="Gharbi K."/>
            <person name="Hall N."/>
            <person name="Watson M."/>
            <person name="Adriaenssens E.M."/>
            <person name="Foster-Nyarko E."/>
            <person name="Jarju S."/>
            <person name="Secka A."/>
            <person name="Antonio M."/>
            <person name="Oren A."/>
            <person name="Chaudhuri R.R."/>
            <person name="La Ragione R."/>
            <person name="Hildebrand F."/>
            <person name="Pallen M.J."/>
        </authorList>
    </citation>
    <scope>NUCLEOTIDE SEQUENCE</scope>
    <source>
        <strain evidence="2">ChiBcec21-2208</strain>
    </source>
</reference>
<evidence type="ECO:0000313" key="3">
    <source>
        <dbReference type="Proteomes" id="UP000782880"/>
    </source>
</evidence>
<dbReference type="Gene3D" id="3.40.630.30">
    <property type="match status" value="1"/>
</dbReference>
<dbReference type="PANTHER" id="PTHR43415">
    <property type="entry name" value="SPERMIDINE N(1)-ACETYLTRANSFERASE"/>
    <property type="match status" value="1"/>
</dbReference>
<dbReference type="SUPFAM" id="SSF55729">
    <property type="entry name" value="Acyl-CoA N-acyltransferases (Nat)"/>
    <property type="match status" value="1"/>
</dbReference>